<accession>F4L1X8</accession>
<gene>
    <name evidence="2" type="ordered locus">Halhy_2743</name>
</gene>
<dbReference type="HOGENOM" id="CLU_3168746_0_0_10"/>
<reference key="2">
    <citation type="submission" date="2011-04" db="EMBL/GenBank/DDBJ databases">
        <title>Complete sequence of chromosome of Haliscomenobacter hydrossis DSM 1100.</title>
        <authorList>
            <consortium name="US DOE Joint Genome Institute (JGI-PGF)"/>
            <person name="Lucas S."/>
            <person name="Han J."/>
            <person name="Lapidus A."/>
            <person name="Bruce D."/>
            <person name="Goodwin L."/>
            <person name="Pitluck S."/>
            <person name="Peters L."/>
            <person name="Kyrpides N."/>
            <person name="Mavromatis K."/>
            <person name="Ivanova N."/>
            <person name="Ovchinnikova G."/>
            <person name="Pagani I."/>
            <person name="Daligault H."/>
            <person name="Detter J.C."/>
            <person name="Han C."/>
            <person name="Land M."/>
            <person name="Hauser L."/>
            <person name="Markowitz V."/>
            <person name="Cheng J.-F."/>
            <person name="Hugenholtz P."/>
            <person name="Woyke T."/>
            <person name="Wu D."/>
            <person name="Verbarg S."/>
            <person name="Frueling A."/>
            <person name="Brambilla E."/>
            <person name="Klenk H.-P."/>
            <person name="Eisen J.A."/>
        </authorList>
    </citation>
    <scope>NUCLEOTIDE SEQUENCE</scope>
    <source>
        <strain>DSM 1100</strain>
    </source>
</reference>
<dbReference type="Proteomes" id="UP000008461">
    <property type="component" value="Chromosome"/>
</dbReference>
<dbReference type="EMBL" id="CP002691">
    <property type="protein sequence ID" value="AEE50611.1"/>
    <property type="molecule type" value="Genomic_DNA"/>
</dbReference>
<dbReference type="KEGG" id="hhy:Halhy_2743"/>
<dbReference type="AlphaFoldDB" id="F4L1X8"/>
<organism evidence="2 3">
    <name type="scientific">Haliscomenobacter hydrossis (strain ATCC 27775 / DSM 1100 / LMG 10767 / O)</name>
    <dbReference type="NCBI Taxonomy" id="760192"/>
    <lineage>
        <taxon>Bacteria</taxon>
        <taxon>Pseudomonadati</taxon>
        <taxon>Bacteroidota</taxon>
        <taxon>Saprospiria</taxon>
        <taxon>Saprospirales</taxon>
        <taxon>Haliscomenobacteraceae</taxon>
        <taxon>Haliscomenobacter</taxon>
    </lineage>
</organism>
<evidence type="ECO:0000256" key="1">
    <source>
        <dbReference type="SAM" id="Phobius"/>
    </source>
</evidence>
<keyword evidence="1" id="KW-0472">Membrane</keyword>
<sequence length="47" mass="5607">MDQMYFVQQNAIRSTLNRKKSHRFVYIVITAYKILFVSVKRITSVLV</sequence>
<proteinExistence type="predicted"/>
<name>F4L1X8_HALH1</name>
<keyword evidence="3" id="KW-1185">Reference proteome</keyword>
<dbReference type="STRING" id="760192.Halhy_2743"/>
<feature type="transmembrane region" description="Helical" evidence="1">
    <location>
        <begin position="21"/>
        <end position="39"/>
    </location>
</feature>
<evidence type="ECO:0000313" key="2">
    <source>
        <dbReference type="EMBL" id="AEE50611.1"/>
    </source>
</evidence>
<protein>
    <submittedName>
        <fullName evidence="2">Uncharacterized protein</fullName>
    </submittedName>
</protein>
<keyword evidence="1" id="KW-1133">Transmembrane helix</keyword>
<evidence type="ECO:0000313" key="3">
    <source>
        <dbReference type="Proteomes" id="UP000008461"/>
    </source>
</evidence>
<reference evidence="2 3" key="1">
    <citation type="journal article" date="2011" name="Stand. Genomic Sci.">
        <title>Complete genome sequence of Haliscomenobacter hydrossis type strain (O).</title>
        <authorList>
            <consortium name="US DOE Joint Genome Institute (JGI-PGF)"/>
            <person name="Daligault H."/>
            <person name="Lapidus A."/>
            <person name="Zeytun A."/>
            <person name="Nolan M."/>
            <person name="Lucas S."/>
            <person name="Del Rio T.G."/>
            <person name="Tice H."/>
            <person name="Cheng J.F."/>
            <person name="Tapia R."/>
            <person name="Han C."/>
            <person name="Goodwin L."/>
            <person name="Pitluck S."/>
            <person name="Liolios K."/>
            <person name="Pagani I."/>
            <person name="Ivanova N."/>
            <person name="Huntemann M."/>
            <person name="Mavromatis K."/>
            <person name="Mikhailova N."/>
            <person name="Pati A."/>
            <person name="Chen A."/>
            <person name="Palaniappan K."/>
            <person name="Land M."/>
            <person name="Hauser L."/>
            <person name="Brambilla E.M."/>
            <person name="Rohde M."/>
            <person name="Verbarg S."/>
            <person name="Goker M."/>
            <person name="Bristow J."/>
            <person name="Eisen J.A."/>
            <person name="Markowitz V."/>
            <person name="Hugenholtz P."/>
            <person name="Kyrpides N.C."/>
            <person name="Klenk H.P."/>
            <person name="Woyke T."/>
        </authorList>
    </citation>
    <scope>NUCLEOTIDE SEQUENCE [LARGE SCALE GENOMIC DNA]</scope>
    <source>
        <strain evidence="3">ATCC 27775 / DSM 1100 / LMG 10767 / O</strain>
    </source>
</reference>
<keyword evidence="1" id="KW-0812">Transmembrane</keyword>